<feature type="binding site" evidence="8">
    <location>
        <position position="129"/>
    </location>
    <ligand>
        <name>Zn(2+)</name>
        <dbReference type="ChEBI" id="CHEBI:29105"/>
    </ligand>
</feature>
<dbReference type="InterPro" id="IPR011059">
    <property type="entry name" value="Metal-dep_hydrolase_composite"/>
</dbReference>
<dbReference type="RefSeq" id="WP_118862597.1">
    <property type="nucleotide sequence ID" value="NZ_QWLV01000001.1"/>
</dbReference>
<feature type="active site" description="Proton donor/acceptor" evidence="6">
    <location>
        <position position="272"/>
    </location>
</feature>
<dbReference type="Pfam" id="PF01979">
    <property type="entry name" value="Amidohydro_1"/>
    <property type="match status" value="1"/>
</dbReference>
<dbReference type="FunFam" id="3.20.20.140:FF:000004">
    <property type="entry name" value="N-acetylglucosamine-6-phosphate deacetylase"/>
    <property type="match status" value="1"/>
</dbReference>
<dbReference type="Gene3D" id="2.30.40.10">
    <property type="entry name" value="Urease, subunit C, domain 1"/>
    <property type="match status" value="1"/>
</dbReference>
<feature type="binding site" evidence="8">
    <location>
        <position position="214"/>
    </location>
    <ligand>
        <name>Zn(2+)</name>
        <dbReference type="ChEBI" id="CHEBI:29105"/>
    </ligand>
</feature>
<feature type="domain" description="Amidohydrolase-related" evidence="9">
    <location>
        <begin position="51"/>
        <end position="375"/>
    </location>
</feature>
<dbReference type="SUPFAM" id="SSF51338">
    <property type="entry name" value="Composite domain of metallo-dependent hydrolases"/>
    <property type="match status" value="1"/>
</dbReference>
<comment type="caution">
    <text evidence="10">The sequence shown here is derived from an EMBL/GenBank/DDBJ whole genome shotgun (WGS) entry which is preliminary data.</text>
</comment>
<feature type="binding site" evidence="7">
    <location>
        <position position="249"/>
    </location>
    <ligand>
        <name>substrate</name>
    </ligand>
</feature>
<evidence type="ECO:0000256" key="1">
    <source>
        <dbReference type="ARBA" id="ARBA00010716"/>
    </source>
</evidence>
<dbReference type="PANTHER" id="PTHR11113:SF14">
    <property type="entry name" value="N-ACETYLGLUCOSAMINE-6-PHOSPHATE DEACETYLASE"/>
    <property type="match status" value="1"/>
</dbReference>
<organism evidence="10 11">
    <name type="scientific">Sphingomonas gilva</name>
    <dbReference type="NCBI Taxonomy" id="2305907"/>
    <lineage>
        <taxon>Bacteria</taxon>
        <taxon>Pseudomonadati</taxon>
        <taxon>Pseudomonadota</taxon>
        <taxon>Alphaproteobacteria</taxon>
        <taxon>Sphingomonadales</taxon>
        <taxon>Sphingomonadaceae</taxon>
        <taxon>Sphingomonas</taxon>
    </lineage>
</organism>
<dbReference type="OrthoDB" id="9776488at2"/>
<protein>
    <submittedName>
        <fullName evidence="10">N-acetylglucosamine-6-phosphate deacetylase</fullName>
        <ecNumber evidence="10">3.5.1.25</ecNumber>
    </submittedName>
</protein>
<dbReference type="Gene3D" id="3.20.20.140">
    <property type="entry name" value="Metal-dependent hydrolases"/>
    <property type="match status" value="1"/>
</dbReference>
<feature type="binding site" evidence="7">
    <location>
        <begin position="217"/>
        <end position="218"/>
    </location>
    <ligand>
        <name>substrate</name>
    </ligand>
</feature>
<comment type="similarity">
    <text evidence="1 5">Belongs to the metallo-dependent hydrolases superfamily. NagA family.</text>
</comment>
<evidence type="ECO:0000256" key="6">
    <source>
        <dbReference type="PIRSR" id="PIRSR038994-1"/>
    </source>
</evidence>
<dbReference type="NCBIfam" id="TIGR00221">
    <property type="entry name" value="nagA"/>
    <property type="match status" value="1"/>
</dbReference>
<dbReference type="CDD" id="cd00854">
    <property type="entry name" value="NagA"/>
    <property type="match status" value="1"/>
</dbReference>
<evidence type="ECO:0000256" key="3">
    <source>
        <dbReference type="ARBA" id="ARBA00022801"/>
    </source>
</evidence>
<proteinExistence type="inferred from homology"/>
<dbReference type="InterPro" id="IPR003764">
    <property type="entry name" value="GlcNAc_6-P_deAcase"/>
</dbReference>
<dbReference type="AlphaFoldDB" id="A0A396RRQ3"/>
<gene>
    <name evidence="10" type="primary">nagA</name>
    <name evidence="10" type="ORF">D1610_02925</name>
</gene>
<dbReference type="EMBL" id="QWLV01000001">
    <property type="protein sequence ID" value="RHW19089.1"/>
    <property type="molecule type" value="Genomic_DNA"/>
</dbReference>
<dbReference type="GO" id="GO:0008448">
    <property type="term" value="F:N-acetylglucosamine-6-phosphate deacetylase activity"/>
    <property type="evidence" value="ECO:0007669"/>
    <property type="project" value="UniProtKB-EC"/>
</dbReference>
<keyword evidence="4 5" id="KW-0119">Carbohydrate metabolism</keyword>
<dbReference type="EC" id="3.5.1.25" evidence="10"/>
<evidence type="ECO:0000313" key="11">
    <source>
        <dbReference type="Proteomes" id="UP000266693"/>
    </source>
</evidence>
<keyword evidence="2 8" id="KW-0479">Metal-binding</keyword>
<evidence type="ECO:0000256" key="2">
    <source>
        <dbReference type="ARBA" id="ARBA00022723"/>
    </source>
</evidence>
<dbReference type="SUPFAM" id="SSF51556">
    <property type="entry name" value="Metallo-dependent hydrolases"/>
    <property type="match status" value="1"/>
</dbReference>
<evidence type="ECO:0000259" key="9">
    <source>
        <dbReference type="Pfam" id="PF01979"/>
    </source>
</evidence>
<reference evidence="10 11" key="1">
    <citation type="submission" date="2018-08" db="EMBL/GenBank/DDBJ databases">
        <title>The multiple taxonomic identification of Sphingomonas gilva.</title>
        <authorList>
            <person name="Zhu D."/>
            <person name="Zheng S."/>
        </authorList>
    </citation>
    <scope>NUCLEOTIDE SEQUENCE [LARGE SCALE GENOMIC DNA]</scope>
    <source>
        <strain evidence="10 11">ZDH117</strain>
    </source>
</reference>
<evidence type="ECO:0000313" key="10">
    <source>
        <dbReference type="EMBL" id="RHW19089.1"/>
    </source>
</evidence>
<evidence type="ECO:0000256" key="5">
    <source>
        <dbReference type="PIRNR" id="PIRNR038994"/>
    </source>
</evidence>
<dbReference type="InterPro" id="IPR006680">
    <property type="entry name" value="Amidohydro-rel"/>
</dbReference>
<evidence type="ECO:0000256" key="4">
    <source>
        <dbReference type="ARBA" id="ARBA00023277"/>
    </source>
</evidence>
<feature type="binding site" evidence="7">
    <location>
        <position position="140"/>
    </location>
    <ligand>
        <name>substrate</name>
    </ligand>
</feature>
<comment type="cofactor">
    <cofactor evidence="8">
        <name>a divalent metal cation</name>
        <dbReference type="ChEBI" id="CHEBI:60240"/>
    </cofactor>
    <text evidence="8">Binds 1 divalent metal cation per subunit.</text>
</comment>
<feature type="binding site" evidence="7">
    <location>
        <position position="225"/>
    </location>
    <ligand>
        <name>substrate</name>
    </ligand>
</feature>
<dbReference type="GO" id="GO:0046872">
    <property type="term" value="F:metal ion binding"/>
    <property type="evidence" value="ECO:0007669"/>
    <property type="project" value="UniProtKB-KW"/>
</dbReference>
<evidence type="ECO:0000256" key="7">
    <source>
        <dbReference type="PIRSR" id="PIRSR038994-2"/>
    </source>
</evidence>
<keyword evidence="11" id="KW-1185">Reference proteome</keyword>
<accession>A0A396RRQ3</accession>
<dbReference type="InterPro" id="IPR032466">
    <property type="entry name" value="Metal_Hydrolase"/>
</dbReference>
<feature type="binding site" evidence="8">
    <location>
        <position position="193"/>
    </location>
    <ligand>
        <name>Zn(2+)</name>
        <dbReference type="ChEBI" id="CHEBI:29105"/>
    </ligand>
</feature>
<keyword evidence="3 5" id="KW-0378">Hydrolase</keyword>
<name>A0A396RRQ3_9SPHN</name>
<feature type="binding site" evidence="7">
    <location>
        <begin position="305"/>
        <end position="307"/>
    </location>
    <ligand>
        <name>substrate</name>
    </ligand>
</feature>
<sequence length="389" mass="40526">MTIALTGGPILLDGGFVEGRAVLVEGERIAAIVADGDIPADALRHRLEGRMLLPGFIDAQVNGGGGVLFNDSPTVEAIAAIGAAHRRFGTTGFLPTLISDDLAVVRRGIAAVEEAIARGVPGVLGIHIEGPFLNVDRKGIHDPAKIRSLDAEGISTVTSLKAGRTLVTLAPEQTTPAMVRKLVDAGIVVAAGHTDGSYADIRAALDSGMTGFTHLFNAMSPLRAREPGAVGAALDNLDSWCGMIVDGRHIDPVTMRIALRCKPLDRFMLVTDAMPSVGMADKSFMLQGHEVRVVDGVCVNADGTLAGSDLDMAGAVRNAVAMLGVPLAAAAHMASRHPAAFLRVDDRIGRIAPGCRADLVIANDGMTVSEAWIGGAAERYSADERRLTA</sequence>
<dbReference type="PANTHER" id="PTHR11113">
    <property type="entry name" value="N-ACETYLGLUCOSAMINE-6-PHOSPHATE DEACETYLASE"/>
    <property type="match status" value="1"/>
</dbReference>
<dbReference type="Proteomes" id="UP000266693">
    <property type="component" value="Unassembled WGS sequence"/>
</dbReference>
<dbReference type="GO" id="GO:0006046">
    <property type="term" value="P:N-acetylglucosamine catabolic process"/>
    <property type="evidence" value="ECO:0007669"/>
    <property type="project" value="TreeGrafter"/>
</dbReference>
<dbReference type="PIRSF" id="PIRSF038994">
    <property type="entry name" value="NagA"/>
    <property type="match status" value="1"/>
</dbReference>
<evidence type="ECO:0000256" key="8">
    <source>
        <dbReference type="PIRSR" id="PIRSR038994-3"/>
    </source>
</evidence>